<sequence>MFRVVVESAKGLPKKKLGGTPDPVASIVFKDEKKKTKTINNEVNPMWNEVVEFDLKGSALDSSSYIDVIIKDYETIGKDKLLGSAKISLKDLATGQVKSYPAKDVALVNEKGQAVGATVSLVIHYEPPANSTPNPNDQPDGNPAGDSGGGEEGDETVDGGQSGSASSPGQPGNPNQRTVQNTKKRNRPLSNKPQDFQVRVRIIEGRQLNGNNIKPVVKVNVSGQTHRTRIKGGNNPFYDEIFFYNINMLPSDLFDQNISFRVYNSFSLRADSLMGEYKVDVGFVYDEPDHAVMRKWLLLNDPDDSSSGARGYLKVSMFIVGAGDEPPVEKRDTNDDQDDIESNLLLPAGVTLRWVTMSLKVFRAEDIPQMDDAFVQLVKGVFGGDGSKKNLVDPFLEARFAGKKLCTQVIEKNANPEWNQMLNLQVKFPSMCERIKLTVFDWDRLTKNDSVGTTYLNLSRIASSGGEVEEIHPGHEYSSREGTTGESEVGFLPAFGPCYVNLYGSPREFTGLPDPYEDLNYGKGEGAAYRGRILIELSTQLDGKADKAIDTIPNDDVLVVQKYQRRRKYCLCAVFYSAGMIQEPGEPIQFEVSIGNYGNKLDSTCKPLASTTQYGSAVFDGNHYYYLPWANTKPVVVIPSFWEDISHRLDAVNIILYIAERLSFNIKAMKLAILAKASDNQLTEIWLRLVNQVIDDLSSLKLPELEGQSNLTSLDIQIKKLRAGALQTIADGAKYMRDEATEIRDTLAEIEGWLDKLNQIAEEPQNSMPDVIIWMLRGEKRVAYSRIPAHEILFSKHSEQASGRFCGRTRTIIMQYPMDKNKGLKVPVQIRINMWLGLSAHEQKFNSFSEGTFSVFAEIYENQAYLMGKWGTAGLGIHHKFSDVTGKLKLKQEYFMPPRGWEWDGEWFIDPEKGLLTEADAGHTEFLDEVYQNETRFPGGEWKPAAESYTDVNGEKMSKPMEMECPAGWAYQDEWSVDENRAVDEKGWEYGVTIPPDDKPKSWVPAEKMYHINRRRRMIRPRKKTSAGVTPVEIQENPEGWEFTSLIGWKFHKKERSADTLRRRRWRRRMAPSEQLGASAIFKLEGTALGIDTDEKKKEDPGDASKLFGANTPSVSCSFDRAYVYHLRVYVYQAKNLTPMDKDSFSDPYVHVSFLHMSKTTEIIKGNLNPTWDQTLIFNNVEIHGDPQNIAKYPPEVVLEIYDYDQVGKDEPMGRSVCVPLVKLGPGMDQTPKLLWFPITNKDMPAGKVLVAAELILMHKGKETELPLVPPKRSGSLFMVPQGIRPVVQLTAIEILAWGLRNMKPYQLATVSSPSLVVECGGERVESVVIRNMKRSPNFPGSVLFLKVLLPKEEMYSPPIVLKVIDHRPFGRKPVVGQCTIDSLDEFRCDPYVIQKSSMSSKMALMAAAPRDVKIHMEDKRAVLEAQRAEKEKETVDWWSKFYASTGDQEKCGPYLQKGYDTLKLYEKPLEDIPEFKQLTDFCRTFKLQRGKTEEDDDPSLVGEFKGSFKVYPLSDDPGVAAPPRQFCELPESGPQECVVRIYVVRGIDLQPKDNNGQCDPYIKIALGKKTIEDRDHYLPNTTNPVFGRMFEMTCFLPQDKDLKISVYDYDMLSRDEKVGETVIDLENRLLSRFGSYCGLPQTYCISGVNQWRDQLKPSEILQNLARLKGISAPRTEDNGSTLAYKDKQYTLEEFEANKEVHQHLGPANERIALHVLRTEGLVPEHVETRTLYSTFQPQLSQGRLQMWVDVFPKSMGLPGPPFDITPRKAKKYFLRVVVWNTTDVILDETSITGERMSDIYVKGWMPGMEEDKQKTDVHYRSLDGDGNFNWRFVFGFEYLPTEQLCLVSKKEHFWSLDKTEFRIPPKLIVQIWDNDKFSLDDYLGTVELDLRKLISPAKTSKVCNLGMMEEHTGQHKVDLNNSLFAQKSVRGWWPCATEQDGKNILAGKVEMSLEIVSDTEVDEKPAGKGRDEPNMNPKLDFPKRPDTSFFWFTNPCKTLKFIVWRRFKWMFIGLIILILVLLFLGILLYSLPNYISMKIVKPFQ</sequence>
<proteinExistence type="predicted"/>
<evidence type="ECO:0000313" key="1">
    <source>
        <dbReference type="EMBL" id="KAJ7987614.1"/>
    </source>
</evidence>
<name>A0ACC2F8D7_DALPE</name>
<dbReference type="EMBL" id="CM055759">
    <property type="protein sequence ID" value="KAJ7987614.1"/>
    <property type="molecule type" value="Genomic_DNA"/>
</dbReference>
<organism evidence="1 2">
    <name type="scientific">Dallia pectoralis</name>
    <name type="common">Alaska blackfish</name>
    <dbReference type="NCBI Taxonomy" id="75939"/>
    <lineage>
        <taxon>Eukaryota</taxon>
        <taxon>Metazoa</taxon>
        <taxon>Chordata</taxon>
        <taxon>Craniata</taxon>
        <taxon>Vertebrata</taxon>
        <taxon>Euteleostomi</taxon>
        <taxon>Actinopterygii</taxon>
        <taxon>Neopterygii</taxon>
        <taxon>Teleostei</taxon>
        <taxon>Protacanthopterygii</taxon>
        <taxon>Esociformes</taxon>
        <taxon>Umbridae</taxon>
        <taxon>Dallia</taxon>
    </lineage>
</organism>
<comment type="caution">
    <text evidence="1">The sequence shown here is derived from an EMBL/GenBank/DDBJ whole genome shotgun (WGS) entry which is preliminary data.</text>
</comment>
<keyword evidence="2" id="KW-1185">Reference proteome</keyword>
<protein>
    <submittedName>
        <fullName evidence="1">Uncharacterized protein</fullName>
    </submittedName>
</protein>
<gene>
    <name evidence="1" type="ORF">DPEC_G00328300</name>
</gene>
<accession>A0ACC2F8D7</accession>
<dbReference type="Proteomes" id="UP001157502">
    <property type="component" value="Chromosome 32"/>
</dbReference>
<evidence type="ECO:0000313" key="2">
    <source>
        <dbReference type="Proteomes" id="UP001157502"/>
    </source>
</evidence>
<reference evidence="1" key="1">
    <citation type="submission" date="2021-05" db="EMBL/GenBank/DDBJ databases">
        <authorList>
            <person name="Pan Q."/>
            <person name="Jouanno E."/>
            <person name="Zahm M."/>
            <person name="Klopp C."/>
            <person name="Cabau C."/>
            <person name="Louis A."/>
            <person name="Berthelot C."/>
            <person name="Parey E."/>
            <person name="Roest Crollius H."/>
            <person name="Montfort J."/>
            <person name="Robinson-Rechavi M."/>
            <person name="Bouchez O."/>
            <person name="Lampietro C."/>
            <person name="Lopez Roques C."/>
            <person name="Donnadieu C."/>
            <person name="Postlethwait J."/>
            <person name="Bobe J."/>
            <person name="Dillon D."/>
            <person name="Chandos A."/>
            <person name="von Hippel F."/>
            <person name="Guiguen Y."/>
        </authorList>
    </citation>
    <scope>NUCLEOTIDE SEQUENCE</scope>
    <source>
        <strain evidence="1">YG-Jan2019</strain>
    </source>
</reference>